<dbReference type="GO" id="GO:0016413">
    <property type="term" value="F:O-acetyltransferase activity"/>
    <property type="evidence" value="ECO:0007669"/>
    <property type="project" value="TreeGrafter"/>
</dbReference>
<keyword evidence="4 7" id="KW-0812">Transmembrane</keyword>
<dbReference type="GO" id="GO:0009246">
    <property type="term" value="P:enterobacterial common antigen biosynthetic process"/>
    <property type="evidence" value="ECO:0007669"/>
    <property type="project" value="TreeGrafter"/>
</dbReference>
<dbReference type="AlphaFoldDB" id="A0A9X3TUR5"/>
<proteinExistence type="inferred from homology"/>
<feature type="transmembrane region" description="Helical" evidence="7">
    <location>
        <begin position="121"/>
        <end position="138"/>
    </location>
</feature>
<feature type="transmembrane region" description="Helical" evidence="7">
    <location>
        <begin position="267"/>
        <end position="287"/>
    </location>
</feature>
<evidence type="ECO:0000256" key="1">
    <source>
        <dbReference type="ARBA" id="ARBA00004651"/>
    </source>
</evidence>
<sequence>MGRESRLFKSLFLTQLLSSFLVSSGHYTALVLQYDSAFWVTALNQLSRYGTVLLAMISGFFTAHTFETKQPTARQYFSGKLLYIVVPFLCAGVVYHYLLFAEWPHTKEAFVHILLGKTGDQLYFLFMLCQYYVFAYLFRNIITKQNITVLIWLFMALQFVYIHYLHHGWLGLTTRHFFPAWIFTFYLGHLLYWYRHETMQFLRKHRGLLLACTLLSVVSTVLFVLSDTIYVAVHLRFVLVAFVSLIVLLMVLERWADSIPVRFRKGLTLFIYLSHSAVMICCNLALIKLTGDLSWIFANIGFTLLYLLVIYAGTVFLSWGLARIMHTVESMTRKMRQLSG</sequence>
<accession>A0A9X3TUR5</accession>
<keyword evidence="9" id="KW-0012">Acyltransferase</keyword>
<feature type="transmembrane region" description="Helical" evidence="7">
    <location>
        <begin position="207"/>
        <end position="225"/>
    </location>
</feature>
<reference evidence="9" key="1">
    <citation type="submission" date="2022-12" db="EMBL/GenBank/DDBJ databases">
        <title>Draft genome sequence of the thermophilic strain Brevibacillus thermoruber HT42, isolated from Los Humeros, Puebla, Mexico, with biotechnological potential.</title>
        <authorList>
            <person name="Lara Sanchez J."/>
            <person name="Solis Palacios R."/>
            <person name="Bustos Baena A.S."/>
            <person name="Ruz Baez A.E."/>
            <person name="Espinosa Luna G."/>
            <person name="Oliart Ros R.M."/>
        </authorList>
    </citation>
    <scope>NUCLEOTIDE SEQUENCE</scope>
    <source>
        <strain evidence="9">HT42</strain>
    </source>
</reference>
<evidence type="ECO:0000256" key="3">
    <source>
        <dbReference type="ARBA" id="ARBA00022475"/>
    </source>
</evidence>
<keyword evidence="9" id="KW-0808">Transferase</keyword>
<evidence type="ECO:0000256" key="2">
    <source>
        <dbReference type="ARBA" id="ARBA00007400"/>
    </source>
</evidence>
<feature type="domain" description="Acyltransferase 3" evidence="8">
    <location>
        <begin position="17"/>
        <end position="321"/>
    </location>
</feature>
<feature type="transmembrane region" description="Helical" evidence="7">
    <location>
        <begin position="237"/>
        <end position="255"/>
    </location>
</feature>
<comment type="subcellular location">
    <subcellularLocation>
        <location evidence="1">Cell membrane</location>
        <topology evidence="1">Multi-pass membrane protein</topology>
    </subcellularLocation>
</comment>
<evidence type="ECO:0000256" key="5">
    <source>
        <dbReference type="ARBA" id="ARBA00022989"/>
    </source>
</evidence>
<evidence type="ECO:0000256" key="4">
    <source>
        <dbReference type="ARBA" id="ARBA00022692"/>
    </source>
</evidence>
<keyword evidence="3" id="KW-1003">Cell membrane</keyword>
<dbReference type="Pfam" id="PF01757">
    <property type="entry name" value="Acyl_transf_3"/>
    <property type="match status" value="1"/>
</dbReference>
<evidence type="ECO:0000259" key="8">
    <source>
        <dbReference type="Pfam" id="PF01757"/>
    </source>
</evidence>
<feature type="transmembrane region" description="Helical" evidence="7">
    <location>
        <begin position="177"/>
        <end position="195"/>
    </location>
</feature>
<feature type="transmembrane region" description="Helical" evidence="7">
    <location>
        <begin position="49"/>
        <end position="69"/>
    </location>
</feature>
<dbReference type="Proteomes" id="UP001151071">
    <property type="component" value="Unassembled WGS sequence"/>
</dbReference>
<keyword evidence="5 7" id="KW-1133">Transmembrane helix</keyword>
<evidence type="ECO:0000256" key="6">
    <source>
        <dbReference type="ARBA" id="ARBA00023136"/>
    </source>
</evidence>
<evidence type="ECO:0000313" key="9">
    <source>
        <dbReference type="EMBL" id="MDA5110996.1"/>
    </source>
</evidence>
<dbReference type="PANTHER" id="PTHR40074">
    <property type="entry name" value="O-ACETYLTRANSFERASE WECH"/>
    <property type="match status" value="1"/>
</dbReference>
<dbReference type="GO" id="GO:0005886">
    <property type="term" value="C:plasma membrane"/>
    <property type="evidence" value="ECO:0007669"/>
    <property type="project" value="UniProtKB-SubCell"/>
</dbReference>
<feature type="transmembrane region" description="Helical" evidence="7">
    <location>
        <begin position="147"/>
        <end position="165"/>
    </location>
</feature>
<comment type="similarity">
    <text evidence="2">Belongs to the acyltransferase 3 family.</text>
</comment>
<comment type="caution">
    <text evidence="9">The sequence shown here is derived from an EMBL/GenBank/DDBJ whole genome shotgun (WGS) entry which is preliminary data.</text>
</comment>
<protein>
    <submittedName>
        <fullName evidence="9">Acyltransferase</fullName>
    </submittedName>
</protein>
<evidence type="ECO:0000313" key="10">
    <source>
        <dbReference type="Proteomes" id="UP001151071"/>
    </source>
</evidence>
<dbReference type="RefSeq" id="WP_271141056.1">
    <property type="nucleotide sequence ID" value="NZ_JAPYYP010000057.1"/>
</dbReference>
<dbReference type="PANTHER" id="PTHR40074:SF2">
    <property type="entry name" value="O-ACETYLTRANSFERASE WECH"/>
    <property type="match status" value="1"/>
</dbReference>
<dbReference type="InterPro" id="IPR002656">
    <property type="entry name" value="Acyl_transf_3_dom"/>
</dbReference>
<keyword evidence="6 7" id="KW-0472">Membrane</keyword>
<feature type="transmembrane region" description="Helical" evidence="7">
    <location>
        <begin position="81"/>
        <end position="101"/>
    </location>
</feature>
<organism evidence="9 10">
    <name type="scientific">Brevibacillus thermoruber</name>
    <dbReference type="NCBI Taxonomy" id="33942"/>
    <lineage>
        <taxon>Bacteria</taxon>
        <taxon>Bacillati</taxon>
        <taxon>Bacillota</taxon>
        <taxon>Bacilli</taxon>
        <taxon>Bacillales</taxon>
        <taxon>Paenibacillaceae</taxon>
        <taxon>Brevibacillus</taxon>
    </lineage>
</organism>
<evidence type="ECO:0000256" key="7">
    <source>
        <dbReference type="SAM" id="Phobius"/>
    </source>
</evidence>
<gene>
    <name evidence="9" type="ORF">O3V59_21920</name>
</gene>
<name>A0A9X3TUR5_9BACL</name>
<dbReference type="EMBL" id="JAPYYP010000057">
    <property type="protein sequence ID" value="MDA5110996.1"/>
    <property type="molecule type" value="Genomic_DNA"/>
</dbReference>
<feature type="transmembrane region" description="Helical" evidence="7">
    <location>
        <begin position="293"/>
        <end position="321"/>
    </location>
</feature>
<keyword evidence="10" id="KW-1185">Reference proteome</keyword>